<evidence type="ECO:0000313" key="3">
    <source>
        <dbReference type="Proteomes" id="UP001408789"/>
    </source>
</evidence>
<evidence type="ECO:0000313" key="2">
    <source>
        <dbReference type="EMBL" id="KAK9080884.1"/>
    </source>
</evidence>
<keyword evidence="3" id="KW-1185">Reference proteome</keyword>
<dbReference type="SUPFAM" id="SSF56219">
    <property type="entry name" value="DNase I-like"/>
    <property type="match status" value="1"/>
</dbReference>
<dbReference type="Gene3D" id="3.60.10.10">
    <property type="entry name" value="Endonuclease/exonuclease/phosphatase"/>
    <property type="match status" value="1"/>
</dbReference>
<dbReference type="Proteomes" id="UP001408789">
    <property type="component" value="Unassembled WGS sequence"/>
</dbReference>
<organism evidence="2 3">
    <name type="scientific">Deinandra increscens subsp. villosa</name>
    <dbReference type="NCBI Taxonomy" id="3103831"/>
    <lineage>
        <taxon>Eukaryota</taxon>
        <taxon>Viridiplantae</taxon>
        <taxon>Streptophyta</taxon>
        <taxon>Embryophyta</taxon>
        <taxon>Tracheophyta</taxon>
        <taxon>Spermatophyta</taxon>
        <taxon>Magnoliopsida</taxon>
        <taxon>eudicotyledons</taxon>
        <taxon>Gunneridae</taxon>
        <taxon>Pentapetalae</taxon>
        <taxon>asterids</taxon>
        <taxon>campanulids</taxon>
        <taxon>Asterales</taxon>
        <taxon>Asteraceae</taxon>
        <taxon>Asteroideae</taxon>
        <taxon>Heliantheae alliance</taxon>
        <taxon>Madieae</taxon>
        <taxon>Madiinae</taxon>
        <taxon>Deinandra</taxon>
    </lineage>
</organism>
<evidence type="ECO:0000256" key="1">
    <source>
        <dbReference type="SAM" id="MobiDB-lite"/>
    </source>
</evidence>
<dbReference type="InterPro" id="IPR036691">
    <property type="entry name" value="Endo/exonu/phosph_ase_sf"/>
</dbReference>
<dbReference type="PANTHER" id="PTHR33710:SF64">
    <property type="entry name" value="ENDONUCLEASE_EXONUCLEASE_PHOSPHATASE DOMAIN-CONTAINING PROTEIN"/>
    <property type="match status" value="1"/>
</dbReference>
<evidence type="ECO:0008006" key="4">
    <source>
        <dbReference type="Google" id="ProtNLM"/>
    </source>
</evidence>
<dbReference type="EMBL" id="JBCNJP010000001">
    <property type="protein sequence ID" value="KAK9080884.1"/>
    <property type="molecule type" value="Genomic_DNA"/>
</dbReference>
<gene>
    <name evidence="2" type="ORF">SSX86_000026</name>
</gene>
<dbReference type="AlphaFoldDB" id="A0AAP0DTR4"/>
<dbReference type="PANTHER" id="PTHR33710">
    <property type="entry name" value="BNAC02G09200D PROTEIN"/>
    <property type="match status" value="1"/>
</dbReference>
<reference evidence="2 3" key="1">
    <citation type="submission" date="2024-04" db="EMBL/GenBank/DDBJ databases">
        <title>The reference genome of an endangered Asteraceae, Deinandra increscens subsp. villosa, native to the Central Coast of California.</title>
        <authorList>
            <person name="Guilliams M."/>
            <person name="Hasenstab-Lehman K."/>
            <person name="Meyer R."/>
            <person name="Mcevoy S."/>
        </authorList>
    </citation>
    <scope>NUCLEOTIDE SEQUENCE [LARGE SCALE GENOMIC DNA]</scope>
    <source>
        <tissue evidence="2">Leaf</tissue>
    </source>
</reference>
<sequence>MQKVNSTFVVNDRVVWIEIAGLPLWAWSSDTFSAIASKWGKVCFVDNDVEEPLSSGKVCILAPSHKRINETITCVIIGVNYEVSVNEYEYWSPTFDCPNEDDVSSEEEDSDVNSVLDDSKDNNFFASYDNIWDNVNGDVNDENAHVGPVGVDEGIDVVNTATNSVFHADEATSKKATNSDPFGIMDYINNFELNKEYSLSLSVPPGFNRIDNMDDGVVIKTDIDGVHGNDPPSHVHLAADHVECKLKENSEEQQNSSKASSSNSGEQQNSSVNGGSLCRSNPVIRKEGDAPGFTNATFSGLSSKQGGKNPYLTQSVSILELFNKYIEAEADCFNDFIDSHDLVDVNLGGFKFTRISSNGLQQSKLDRFLVSASICSRFSGLEGLVLSNKVADHRPILLRIRDKDFGPIPFKFFNFWINLEGYEATVKQGWDDPCHLAHSNCFIRFKEKLKCVKNLLKAWNKDRRNL</sequence>
<proteinExistence type="predicted"/>
<accession>A0AAP0DTR4</accession>
<feature type="region of interest" description="Disordered" evidence="1">
    <location>
        <begin position="247"/>
        <end position="282"/>
    </location>
</feature>
<feature type="compositionally biased region" description="Low complexity" evidence="1">
    <location>
        <begin position="252"/>
        <end position="276"/>
    </location>
</feature>
<name>A0AAP0DTR4_9ASTR</name>
<comment type="caution">
    <text evidence="2">The sequence shown here is derived from an EMBL/GenBank/DDBJ whole genome shotgun (WGS) entry which is preliminary data.</text>
</comment>
<protein>
    <recommendedName>
        <fullName evidence="4">RNA-directed DNA polymerase, eukaryota</fullName>
    </recommendedName>
</protein>